<dbReference type="Proteomes" id="UP000036902">
    <property type="component" value="Chromosome"/>
</dbReference>
<dbReference type="InterPro" id="IPR029045">
    <property type="entry name" value="ClpP/crotonase-like_dom_sf"/>
</dbReference>
<evidence type="ECO:0000313" key="3">
    <source>
        <dbReference type="EMBL" id="AMO36928.1"/>
    </source>
</evidence>
<dbReference type="EMBL" id="CP014646">
    <property type="protein sequence ID" value="AMO36928.1"/>
    <property type="molecule type" value="Genomic_DNA"/>
</dbReference>
<reference evidence="4" key="1">
    <citation type="submission" date="2016-03" db="EMBL/GenBank/DDBJ databases">
        <authorList>
            <person name="Ma C."/>
            <person name="Zhou S."/>
            <person name="Yang G."/>
        </authorList>
    </citation>
    <scope>NUCLEOTIDE SEQUENCE [LARGE SCALE GENOMIC DNA]</scope>
    <source>
        <strain evidence="4">SgZ-1</strain>
    </source>
</reference>
<evidence type="ECO:0000256" key="1">
    <source>
        <dbReference type="ARBA" id="ARBA00005254"/>
    </source>
</evidence>
<evidence type="ECO:0000313" key="4">
    <source>
        <dbReference type="Proteomes" id="UP000036902"/>
    </source>
</evidence>
<sequence length="263" mass="27847">MSKVLTRIDGHVLTVTINRPEAMNALDPETQALMSEAFDAFAADDELWIAVVRGAGGRAFSAGGDIRAMRTALEGGAPYTIPATGYGGLTSRFDLDKPVIAAVEGIAMGGGFEVAMACDLVLATRSSSFALPEPRIGAVAYAGGMHRLPRQIGMKRAMELLLTARSIDAEQAAEWGLVNEVVDDGAMDFAIAHWCALLCANAPLALRATKAAVRDGLALSLDEAIRRQDAGGYPAIEAMRGSRDVVEGIMAFNQKRAPVWEGR</sequence>
<dbReference type="InterPro" id="IPR014748">
    <property type="entry name" value="Enoyl-CoA_hydra_C"/>
</dbReference>
<dbReference type="InterPro" id="IPR018376">
    <property type="entry name" value="Enoyl-CoA_hyd/isom_CS"/>
</dbReference>
<dbReference type="Pfam" id="PF00378">
    <property type="entry name" value="ECH_1"/>
    <property type="match status" value="1"/>
</dbReference>
<dbReference type="CDD" id="cd06558">
    <property type="entry name" value="crotonase-like"/>
    <property type="match status" value="1"/>
</dbReference>
<gene>
    <name evidence="3" type="ORF">AC731_008210</name>
</gene>
<dbReference type="STRING" id="1134435.AC731_008210"/>
<protein>
    <submittedName>
        <fullName evidence="3">Enoyl-CoA hydratase</fullName>
    </submittedName>
</protein>
<dbReference type="PROSITE" id="PS00166">
    <property type="entry name" value="ENOYL_COA_HYDRATASE"/>
    <property type="match status" value="1"/>
</dbReference>
<dbReference type="Gene3D" id="1.10.12.10">
    <property type="entry name" value="Lyase 2-enoyl-coa Hydratase, Chain A, domain 2"/>
    <property type="match status" value="1"/>
</dbReference>
<name>A0A127K4P9_9RHOO</name>
<dbReference type="RefSeq" id="WP_048705050.1">
    <property type="nucleotide sequence ID" value="NZ_CP014646.1"/>
</dbReference>
<comment type="similarity">
    <text evidence="1 2">Belongs to the enoyl-CoA hydratase/isomerase family.</text>
</comment>
<dbReference type="SUPFAM" id="SSF52096">
    <property type="entry name" value="ClpP/crotonase"/>
    <property type="match status" value="1"/>
</dbReference>
<dbReference type="Gene3D" id="3.90.226.10">
    <property type="entry name" value="2-enoyl-CoA Hydratase, Chain A, domain 1"/>
    <property type="match status" value="1"/>
</dbReference>
<dbReference type="InterPro" id="IPR001753">
    <property type="entry name" value="Enoyl-CoA_hydra/iso"/>
</dbReference>
<dbReference type="KEGG" id="thu:AC731_008210"/>
<accession>A0A127K4P9</accession>
<proteinExistence type="inferred from homology"/>
<keyword evidence="4" id="KW-1185">Reference proteome</keyword>
<dbReference type="AlphaFoldDB" id="A0A127K4P9"/>
<dbReference type="PANTHER" id="PTHR43802">
    <property type="entry name" value="ENOYL-COA HYDRATASE"/>
    <property type="match status" value="1"/>
</dbReference>
<evidence type="ECO:0000256" key="2">
    <source>
        <dbReference type="RuleBase" id="RU003707"/>
    </source>
</evidence>
<organism evidence="3 4">
    <name type="scientific">Thauera humireducens</name>
    <dbReference type="NCBI Taxonomy" id="1134435"/>
    <lineage>
        <taxon>Bacteria</taxon>
        <taxon>Pseudomonadati</taxon>
        <taxon>Pseudomonadota</taxon>
        <taxon>Betaproteobacteria</taxon>
        <taxon>Rhodocyclales</taxon>
        <taxon>Zoogloeaceae</taxon>
        <taxon>Thauera</taxon>
    </lineage>
</organism>
<dbReference type="GO" id="GO:0003824">
    <property type="term" value="F:catalytic activity"/>
    <property type="evidence" value="ECO:0007669"/>
    <property type="project" value="InterPro"/>
</dbReference>
<dbReference type="PANTHER" id="PTHR43802:SF1">
    <property type="entry name" value="IP11341P-RELATED"/>
    <property type="match status" value="1"/>
</dbReference>